<name>A0ABX2BUB6_9BURK</name>
<reference evidence="1 2" key="1">
    <citation type="submission" date="2019-11" db="EMBL/GenBank/DDBJ databases">
        <title>Metabolism of dissolved organic matter in forest soils.</title>
        <authorList>
            <person name="Cyle K.T."/>
            <person name="Wilhelm R.C."/>
            <person name="Martinez C.E."/>
        </authorList>
    </citation>
    <scope>NUCLEOTIDE SEQUENCE [LARGE SCALE GENOMIC DNA]</scope>
    <source>
        <strain evidence="1 2">1N</strain>
    </source>
</reference>
<dbReference type="RefSeq" id="WP_172314361.1">
    <property type="nucleotide sequence ID" value="NZ_WOEY01000092.1"/>
</dbReference>
<organism evidence="1 2">
    <name type="scientific">Paraburkholderia solitsugae</name>
    <dbReference type="NCBI Taxonomy" id="2675748"/>
    <lineage>
        <taxon>Bacteria</taxon>
        <taxon>Pseudomonadati</taxon>
        <taxon>Pseudomonadota</taxon>
        <taxon>Betaproteobacteria</taxon>
        <taxon>Burkholderiales</taxon>
        <taxon>Burkholderiaceae</taxon>
        <taxon>Paraburkholderia</taxon>
    </lineage>
</organism>
<sequence length="63" mass="6740">MQTARVLQYVNPVAQAIERPFSIKYGVGGVACSLSFETEAQREEKAAELVANGAAVVFKPAQV</sequence>
<keyword evidence="2" id="KW-1185">Reference proteome</keyword>
<accession>A0ABX2BUB6</accession>
<gene>
    <name evidence="1" type="ORF">GNZ12_24075</name>
</gene>
<evidence type="ECO:0000313" key="1">
    <source>
        <dbReference type="EMBL" id="NPT44331.1"/>
    </source>
</evidence>
<proteinExistence type="predicted"/>
<dbReference type="EMBL" id="WOEY01000092">
    <property type="protein sequence ID" value="NPT44331.1"/>
    <property type="molecule type" value="Genomic_DNA"/>
</dbReference>
<comment type="caution">
    <text evidence="1">The sequence shown here is derived from an EMBL/GenBank/DDBJ whole genome shotgun (WGS) entry which is preliminary data.</text>
</comment>
<dbReference type="Proteomes" id="UP000652198">
    <property type="component" value="Unassembled WGS sequence"/>
</dbReference>
<evidence type="ECO:0000313" key="2">
    <source>
        <dbReference type="Proteomes" id="UP000652198"/>
    </source>
</evidence>
<protein>
    <submittedName>
        <fullName evidence="1">Uncharacterized protein</fullName>
    </submittedName>
</protein>